<feature type="compositionally biased region" description="Acidic residues" evidence="3">
    <location>
        <begin position="451"/>
        <end position="462"/>
    </location>
</feature>
<dbReference type="Pfam" id="PF00752">
    <property type="entry name" value="XPG_N"/>
    <property type="match status" value="1"/>
</dbReference>
<dbReference type="InterPro" id="IPR036279">
    <property type="entry name" value="5-3_exonuclease_C_sf"/>
</dbReference>
<dbReference type="GO" id="GO:0006281">
    <property type="term" value="P:DNA repair"/>
    <property type="evidence" value="ECO:0007669"/>
    <property type="project" value="UniProtKB-ARBA"/>
</dbReference>
<keyword evidence="1" id="KW-0540">Nuclease</keyword>
<dbReference type="InterPro" id="IPR006084">
    <property type="entry name" value="XPG/Rad2"/>
</dbReference>
<dbReference type="Gene3D" id="3.40.50.1010">
    <property type="entry name" value="5'-nuclease"/>
    <property type="match status" value="2"/>
</dbReference>
<accession>A0A9W9DE67</accession>
<dbReference type="InterPro" id="IPR037316">
    <property type="entry name" value="Yen1_H3TH"/>
</dbReference>
<dbReference type="CDD" id="cd09906">
    <property type="entry name" value="H3TH_YEN1"/>
    <property type="match status" value="1"/>
</dbReference>
<reference evidence="6" key="1">
    <citation type="submission" date="2022-08" db="EMBL/GenBank/DDBJ databases">
        <authorList>
            <consortium name="DOE Joint Genome Institute"/>
            <person name="Min B."/>
            <person name="Riley R."/>
            <person name="Sierra-Patev S."/>
            <person name="Naranjo-Ortiz M."/>
            <person name="Looney B."/>
            <person name="Konkel Z."/>
            <person name="Slot J.C."/>
            <person name="Sakamoto Y."/>
            <person name="Steenwyk J.L."/>
            <person name="Rokas A."/>
            <person name="Carro J."/>
            <person name="Camarero S."/>
            <person name="Ferreira P."/>
            <person name="Molpeceres G."/>
            <person name="Ruiz-Duenas F.J."/>
            <person name="Serrano A."/>
            <person name="Henrissat B."/>
            <person name="Drula E."/>
            <person name="Hughes K.W."/>
            <person name="Mata J.L."/>
            <person name="Ishikawa N.K."/>
            <person name="Vargas-Isla R."/>
            <person name="Ushijima S."/>
            <person name="Smith C.A."/>
            <person name="Ahrendt S."/>
            <person name="Andreopoulos W."/>
            <person name="He G."/>
            <person name="Labutti K."/>
            <person name="Lipzen A."/>
            <person name="Ng V."/>
            <person name="Sandor L."/>
            <person name="Barry K."/>
            <person name="Martinez A.T."/>
            <person name="Xiao Y."/>
            <person name="Gibbons J.G."/>
            <person name="Terashima K."/>
            <person name="Hibbett D.S."/>
            <person name="Grigoriev I.V."/>
        </authorList>
    </citation>
    <scope>NUCLEOTIDE SEQUENCE</scope>
    <source>
        <strain evidence="6">Sp2 HRB7682 ss15</strain>
    </source>
</reference>
<feature type="non-terminal residue" evidence="6">
    <location>
        <position position="517"/>
    </location>
</feature>
<dbReference type="Proteomes" id="UP001150238">
    <property type="component" value="Unassembled WGS sequence"/>
</dbReference>
<dbReference type="InterPro" id="IPR006085">
    <property type="entry name" value="XPG_DNA_repair_N"/>
</dbReference>
<gene>
    <name evidence="6" type="ORF">C8J55DRAFT_399014</name>
</gene>
<dbReference type="PRINTS" id="PR00853">
    <property type="entry name" value="XPGRADSUPER"/>
</dbReference>
<dbReference type="InterPro" id="IPR041177">
    <property type="entry name" value="GEN1_C"/>
</dbReference>
<evidence type="ECO:0000313" key="6">
    <source>
        <dbReference type="EMBL" id="KAJ4466083.1"/>
    </source>
</evidence>
<dbReference type="InterPro" id="IPR006086">
    <property type="entry name" value="XPG-I_dom"/>
</dbReference>
<dbReference type="CDD" id="cd09870">
    <property type="entry name" value="PIN_YEN1"/>
    <property type="match status" value="1"/>
</dbReference>
<dbReference type="SUPFAM" id="SSF47807">
    <property type="entry name" value="5' to 3' exonuclease, C-terminal subdomain"/>
    <property type="match status" value="1"/>
</dbReference>
<feature type="compositionally biased region" description="Basic residues" evidence="3">
    <location>
        <begin position="466"/>
        <end position="475"/>
    </location>
</feature>
<organism evidence="6 7">
    <name type="scientific">Lentinula lateritia</name>
    <dbReference type="NCBI Taxonomy" id="40482"/>
    <lineage>
        <taxon>Eukaryota</taxon>
        <taxon>Fungi</taxon>
        <taxon>Dikarya</taxon>
        <taxon>Basidiomycota</taxon>
        <taxon>Agaricomycotina</taxon>
        <taxon>Agaricomycetes</taxon>
        <taxon>Agaricomycetidae</taxon>
        <taxon>Agaricales</taxon>
        <taxon>Marasmiineae</taxon>
        <taxon>Omphalotaceae</taxon>
        <taxon>Lentinula</taxon>
    </lineage>
</organism>
<dbReference type="SMART" id="SM00484">
    <property type="entry name" value="XPGI"/>
    <property type="match status" value="1"/>
</dbReference>
<evidence type="ECO:0000259" key="4">
    <source>
        <dbReference type="SMART" id="SM00484"/>
    </source>
</evidence>
<dbReference type="SMART" id="SM00485">
    <property type="entry name" value="XPGN"/>
    <property type="match status" value="1"/>
</dbReference>
<dbReference type="Pfam" id="PF18380">
    <property type="entry name" value="GEN1_C"/>
    <property type="match status" value="1"/>
</dbReference>
<evidence type="ECO:0000313" key="7">
    <source>
        <dbReference type="Proteomes" id="UP001150238"/>
    </source>
</evidence>
<dbReference type="PANTHER" id="PTHR11081">
    <property type="entry name" value="FLAP ENDONUCLEASE FAMILY MEMBER"/>
    <property type="match status" value="1"/>
</dbReference>
<evidence type="ECO:0000259" key="5">
    <source>
        <dbReference type="SMART" id="SM00485"/>
    </source>
</evidence>
<evidence type="ECO:0000256" key="3">
    <source>
        <dbReference type="SAM" id="MobiDB-lite"/>
    </source>
</evidence>
<reference evidence="6" key="2">
    <citation type="journal article" date="2023" name="Proc. Natl. Acad. Sci. U.S.A.">
        <title>A global phylogenomic analysis of the shiitake genus Lentinula.</title>
        <authorList>
            <person name="Sierra-Patev S."/>
            <person name="Min B."/>
            <person name="Naranjo-Ortiz M."/>
            <person name="Looney B."/>
            <person name="Konkel Z."/>
            <person name="Slot J.C."/>
            <person name="Sakamoto Y."/>
            <person name="Steenwyk J.L."/>
            <person name="Rokas A."/>
            <person name="Carro J."/>
            <person name="Camarero S."/>
            <person name="Ferreira P."/>
            <person name="Molpeceres G."/>
            <person name="Ruiz-Duenas F.J."/>
            <person name="Serrano A."/>
            <person name="Henrissat B."/>
            <person name="Drula E."/>
            <person name="Hughes K.W."/>
            <person name="Mata J.L."/>
            <person name="Ishikawa N.K."/>
            <person name="Vargas-Isla R."/>
            <person name="Ushijima S."/>
            <person name="Smith C.A."/>
            <person name="Donoghue J."/>
            <person name="Ahrendt S."/>
            <person name="Andreopoulos W."/>
            <person name="He G."/>
            <person name="LaButti K."/>
            <person name="Lipzen A."/>
            <person name="Ng V."/>
            <person name="Riley R."/>
            <person name="Sandor L."/>
            <person name="Barry K."/>
            <person name="Martinez A.T."/>
            <person name="Xiao Y."/>
            <person name="Gibbons J.G."/>
            <person name="Terashima K."/>
            <person name="Grigoriev I.V."/>
            <person name="Hibbett D."/>
        </authorList>
    </citation>
    <scope>NUCLEOTIDE SEQUENCE</scope>
    <source>
        <strain evidence="6">Sp2 HRB7682 ss15</strain>
    </source>
</reference>
<proteinExistence type="predicted"/>
<protein>
    <submittedName>
        <fullName evidence="6">PIN domain-like protein</fullName>
    </submittedName>
</protein>
<name>A0A9W9DE67_9AGAR</name>
<dbReference type="GO" id="GO:0017108">
    <property type="term" value="F:5'-flap endonuclease activity"/>
    <property type="evidence" value="ECO:0007669"/>
    <property type="project" value="TreeGrafter"/>
</dbReference>
<evidence type="ECO:0000256" key="1">
    <source>
        <dbReference type="ARBA" id="ARBA00022722"/>
    </source>
</evidence>
<dbReference type="GO" id="GO:0008821">
    <property type="term" value="F:crossover junction DNA endonuclease activity"/>
    <property type="evidence" value="ECO:0007669"/>
    <property type="project" value="InterPro"/>
</dbReference>
<dbReference type="EMBL" id="JANVFS010000046">
    <property type="protein sequence ID" value="KAJ4466083.1"/>
    <property type="molecule type" value="Genomic_DNA"/>
</dbReference>
<dbReference type="InterPro" id="IPR029060">
    <property type="entry name" value="PIN-like_dom_sf"/>
</dbReference>
<keyword evidence="2" id="KW-0378">Hydrolase</keyword>
<evidence type="ECO:0000256" key="2">
    <source>
        <dbReference type="ARBA" id="ARBA00022801"/>
    </source>
</evidence>
<sequence length="517" mass="57583">MGVAGLWPLLKPAQSVTTLTALSLTKFGAPSRGFRIGIDASIWFVHAGYGKEGENPELRTIFFRCAQLLSEGFLPLFVFDGPLRPGVKRGKRINKHGNKLVTGMQAMIESFGFEYRTAPGEAEAELAFLNRIGVIDGILSDDVDNFLFGAHTVIRNRSSTHAHAKSTIDKAKVYTYILPHHALSDINREELIFIALCSGGDYGTGLENCGVKISYGLARAGFGKTLCQAALTYDKDSDELQHFLRQWKSELAQELKINASGLLPRKSPKLASTIPDSFPDIKVLLAYLRPVTSESLGRSAHYDDLVVNAGGHNRWLKKDPSLPLLAEICEFYFEWGFLESIIKRFRTVIFHGITLRIMRRACILKQACEAKPIDFETIRGYFASGDYVFEDTGCPRPEFIRHASKTRTHESTSHTLEYRVAVDPTILVQLLTCGVKGIRRPDDEDEWAEFEELENGSSDDEDGVKGRAKKKKHPRPTLSGLLELWLPAVLVKEAVPGLVEAYEVVQKQKEEKKAGKG</sequence>
<dbReference type="AlphaFoldDB" id="A0A9W9DE67"/>
<dbReference type="SUPFAM" id="SSF88723">
    <property type="entry name" value="PIN domain-like"/>
    <property type="match status" value="1"/>
</dbReference>
<dbReference type="Pfam" id="PF00867">
    <property type="entry name" value="XPG_I"/>
    <property type="match status" value="1"/>
</dbReference>
<feature type="domain" description="XPG N-terminal" evidence="5">
    <location>
        <begin position="1"/>
        <end position="99"/>
    </location>
</feature>
<feature type="region of interest" description="Disordered" evidence="3">
    <location>
        <begin position="451"/>
        <end position="475"/>
    </location>
</feature>
<feature type="domain" description="XPG-I" evidence="4">
    <location>
        <begin position="109"/>
        <end position="188"/>
    </location>
</feature>
<dbReference type="PANTHER" id="PTHR11081:SF75">
    <property type="entry name" value="ENDONUCLEASE, PUTATIVE (AFU_ORTHOLOGUE AFUA_3G13260)-RELATED"/>
    <property type="match status" value="1"/>
</dbReference>
<comment type="caution">
    <text evidence="6">The sequence shown here is derived from an EMBL/GenBank/DDBJ whole genome shotgun (WGS) entry which is preliminary data.</text>
</comment>